<dbReference type="GeneID" id="16605190"/>
<evidence type="ECO:0000256" key="2">
    <source>
        <dbReference type="ARBA" id="ARBA00022801"/>
    </source>
</evidence>
<keyword evidence="2 5" id="KW-0378">Hydrolase</keyword>
<dbReference type="GO" id="GO:0008422">
    <property type="term" value="F:beta-glucosidase activity"/>
    <property type="evidence" value="ECO:0007669"/>
    <property type="project" value="TreeGrafter"/>
</dbReference>
<comment type="similarity">
    <text evidence="1">Belongs to the glycosyl hydrolase 1 family.</text>
</comment>
<feature type="compositionally biased region" description="Basic and acidic residues" evidence="4">
    <location>
        <begin position="381"/>
        <end position="407"/>
    </location>
</feature>
<evidence type="ECO:0000313" key="6">
    <source>
        <dbReference type="Proteomes" id="UP000204584"/>
    </source>
</evidence>
<gene>
    <name evidence="5" type="ORF">psal_cds_31</name>
</gene>
<organism evidence="5 6">
    <name type="scientific">Pandoravirus salinus</name>
    <dbReference type="NCBI Taxonomy" id="1349410"/>
    <lineage>
        <taxon>Viruses</taxon>
        <taxon>Pandoravirus</taxon>
    </lineage>
</organism>
<accession>S4VSX5</accession>
<dbReference type="PANTHER" id="PTHR10353:SF36">
    <property type="entry name" value="LP05116P"/>
    <property type="match status" value="1"/>
</dbReference>
<dbReference type="RefSeq" id="YP_008436465.1">
    <property type="nucleotide sequence ID" value="NC_022098.1"/>
</dbReference>
<feature type="region of interest" description="Disordered" evidence="4">
    <location>
        <begin position="59"/>
        <end position="80"/>
    </location>
</feature>
<protein>
    <submittedName>
        <fullName evidence="5">Glycosyl hydrolase family 1 incomplete domain containing protein</fullName>
    </submittedName>
</protein>
<evidence type="ECO:0000256" key="4">
    <source>
        <dbReference type="SAM" id="MobiDB-lite"/>
    </source>
</evidence>
<dbReference type="InterPro" id="IPR001360">
    <property type="entry name" value="Glyco_hydro_1"/>
</dbReference>
<dbReference type="GO" id="GO:0005975">
    <property type="term" value="P:carbohydrate metabolic process"/>
    <property type="evidence" value="ECO:0007669"/>
    <property type="project" value="InterPro"/>
</dbReference>
<evidence type="ECO:0000313" key="5">
    <source>
        <dbReference type="EMBL" id="AGO83403.1"/>
    </source>
</evidence>
<evidence type="ECO:0000256" key="3">
    <source>
        <dbReference type="ARBA" id="ARBA00023295"/>
    </source>
</evidence>
<dbReference type="EMBL" id="KC977571">
    <property type="protein sequence ID" value="AGO83403.1"/>
    <property type="molecule type" value="Genomic_DNA"/>
</dbReference>
<reference evidence="5 6" key="1">
    <citation type="journal article" date="2013" name="Science">
        <title>Pandoraviruses: amoeba viruses with genomes up to 2.5 Mb reaching that of parasitic eukaryotes.</title>
        <authorList>
            <person name="Philippe N."/>
            <person name="Legendre M."/>
            <person name="Doutre G."/>
            <person name="Coute Y."/>
            <person name="Poirot O."/>
            <person name="Lescot M."/>
            <person name="Arslan D."/>
            <person name="Seltzer V."/>
            <person name="Bertaux L."/>
            <person name="Bruley C."/>
            <person name="Garin J."/>
            <person name="Claverie J.M."/>
            <person name="Abergel C."/>
        </authorList>
    </citation>
    <scope>NUCLEOTIDE SEQUENCE [LARGE SCALE GENOMIC DNA]</scope>
</reference>
<dbReference type="InterPro" id="IPR017853">
    <property type="entry name" value="GH"/>
</dbReference>
<keyword evidence="3" id="KW-0326">Glycosidase</keyword>
<dbReference type="KEGG" id="vg:16605190"/>
<dbReference type="PANTHER" id="PTHR10353">
    <property type="entry name" value="GLYCOSYL HYDROLASE"/>
    <property type="match status" value="1"/>
</dbReference>
<feature type="region of interest" description="Disordered" evidence="4">
    <location>
        <begin position="378"/>
        <end position="432"/>
    </location>
</feature>
<name>S4VSX5_9VIRU</name>
<evidence type="ECO:0000256" key="1">
    <source>
        <dbReference type="ARBA" id="ARBA00010838"/>
    </source>
</evidence>
<proteinExistence type="inferred from homology"/>
<dbReference type="SUPFAM" id="SSF51445">
    <property type="entry name" value="(Trans)glycosidases"/>
    <property type="match status" value="1"/>
</dbReference>
<dbReference type="Pfam" id="PF00232">
    <property type="entry name" value="Glyco_hydro_1"/>
    <property type="match status" value="1"/>
</dbReference>
<sequence length="486" mass="51541">MQEEMGEKSGAVLAVGIAVDHDCQPDCGSLARRGITIYRFPVRWSRVITSTTFYHNEPAVPFRGGGDGGDGDASSTGTRSNPCDLLAASSDVASWPHHDPRWHAIHADVWTGLPTAEVIIDLDAVHHYRVLMTTLRAHGVAPVPVLDQRDMPPVLRGVIGGWGSPLAIEAYAQFARAVFMRLGHLSDLWLGLVLSGAPLDRGPYAHRAARHMALGHARAASIYHRDLAGASGVAHGRFGAIIDCGRAASEVNTCPGANGGGAAQVNFERLASVFQSNPSSTTITSLAMGDDMDDDGFGWGFTASQRLLLSRSADVIVLDCTLPLPTVPMRDRHTGTCAADDSMRRAADDMALTIDRAAAALSRVTLIMCDGLVSTTPPYIADKDRDGDSTGRDLDDRINREDDHGPDSSDPLTRHSAYAKDGGHAQGDSDDGLYGDGCDKATATRLLGRFGAVQTAASAGRPVAGYLLQSLQSHAILAPYADPFCL</sequence>
<dbReference type="Proteomes" id="UP000204584">
    <property type="component" value="Segment"/>
</dbReference>
<dbReference type="Gene3D" id="3.20.20.80">
    <property type="entry name" value="Glycosidases"/>
    <property type="match status" value="1"/>
</dbReference>
<keyword evidence="6" id="KW-1185">Reference proteome</keyword>